<comment type="caution">
    <text evidence="1">The sequence shown here is derived from an EMBL/GenBank/DDBJ whole genome shotgun (WGS) entry which is preliminary data.</text>
</comment>
<accession>A0A532V6A3</accession>
<name>A0A532V6A3_UNCT6</name>
<organism evidence="1 2">
    <name type="scientific">candidate division TA06 bacterium B3_TA06</name>
    <dbReference type="NCBI Taxonomy" id="2012487"/>
    <lineage>
        <taxon>Bacteria</taxon>
        <taxon>Bacteria division TA06</taxon>
    </lineage>
</organism>
<sequence>MKIMVRSKGEKGWKPLDESHYDSEAHLQELLNKDISLIPLEPPLLVSVSEFGLPGSGATDIIAVNQDGAITIIECKLAKSHEVRRMVIGQLLEYAAFLTKMSADEFVETFDRLADAPLYETIASKLEDFEESMFKENLADNLKRGEFTLIVAVDSINEELREIILYLNAHSDCTVGALELEYFKDDKRELLVPRLYGGPEVKEATGKQRPTAKRRRWDEASFFEEARSLGENLFPLARNLYEFSKKEADIVSWGTGAVNGSFTFKVRSASRTPSIFSLFTNGFLYINFGYLSPVAKENDMEILRNKLNEIPGVSIEAKNFSEYYPTFKFELLRDESALRIFKEAVLWMRDVLHSYKDKQ</sequence>
<gene>
    <name evidence="1" type="ORF">CEE36_06465</name>
</gene>
<evidence type="ECO:0000313" key="1">
    <source>
        <dbReference type="EMBL" id="TKJ42721.1"/>
    </source>
</evidence>
<evidence type="ECO:0000313" key="2">
    <source>
        <dbReference type="Proteomes" id="UP000317778"/>
    </source>
</evidence>
<reference evidence="1 2" key="1">
    <citation type="submission" date="2017-06" db="EMBL/GenBank/DDBJ databases">
        <title>Novel microbial phyla capable of carbon fixation and sulfur reduction in deep-sea sediments.</title>
        <authorList>
            <person name="Huang J."/>
            <person name="Baker B."/>
            <person name="Wang Y."/>
        </authorList>
    </citation>
    <scope>NUCLEOTIDE SEQUENCE [LARGE SCALE GENOMIC DNA]</scope>
    <source>
        <strain evidence="1">B3_TA06</strain>
    </source>
</reference>
<dbReference type="AlphaFoldDB" id="A0A532V6A3"/>
<proteinExistence type="predicted"/>
<dbReference type="EMBL" id="NJBO01000009">
    <property type="protein sequence ID" value="TKJ42721.1"/>
    <property type="molecule type" value="Genomic_DNA"/>
</dbReference>
<dbReference type="InterPro" id="IPR011856">
    <property type="entry name" value="tRNA_endonuc-like_dom_sf"/>
</dbReference>
<dbReference type="Proteomes" id="UP000317778">
    <property type="component" value="Unassembled WGS sequence"/>
</dbReference>
<dbReference type="GO" id="GO:0003676">
    <property type="term" value="F:nucleic acid binding"/>
    <property type="evidence" value="ECO:0007669"/>
    <property type="project" value="InterPro"/>
</dbReference>
<protein>
    <recommendedName>
        <fullName evidence="3">DUF91 domain-containing protein</fullName>
    </recommendedName>
</protein>
<evidence type="ECO:0008006" key="3">
    <source>
        <dbReference type="Google" id="ProtNLM"/>
    </source>
</evidence>
<dbReference type="Gene3D" id="3.40.1350.10">
    <property type="match status" value="1"/>
</dbReference>